<dbReference type="PROSITE" id="PS50235">
    <property type="entry name" value="USP_3"/>
    <property type="match status" value="1"/>
</dbReference>
<organism evidence="12 13">
    <name type="scientific">Pocillopora meandrina</name>
    <dbReference type="NCBI Taxonomy" id="46732"/>
    <lineage>
        <taxon>Eukaryota</taxon>
        <taxon>Metazoa</taxon>
        <taxon>Cnidaria</taxon>
        <taxon>Anthozoa</taxon>
        <taxon>Hexacorallia</taxon>
        <taxon>Scleractinia</taxon>
        <taxon>Astrocoeniina</taxon>
        <taxon>Pocilloporidae</taxon>
        <taxon>Pocillopora</taxon>
    </lineage>
</organism>
<dbReference type="GO" id="GO:0004843">
    <property type="term" value="F:cysteine-type deubiquitinase activity"/>
    <property type="evidence" value="ECO:0007669"/>
    <property type="project" value="UniProtKB-EC"/>
</dbReference>
<dbReference type="Gene3D" id="3.90.70.10">
    <property type="entry name" value="Cysteine proteinases"/>
    <property type="match status" value="1"/>
</dbReference>
<protein>
    <recommendedName>
        <fullName evidence="4">ubiquitinyl hydrolase 1</fullName>
        <ecNumber evidence="4">3.4.19.12</ecNumber>
    </recommendedName>
</protein>
<feature type="region of interest" description="Disordered" evidence="10">
    <location>
        <begin position="426"/>
        <end position="446"/>
    </location>
</feature>
<dbReference type="PROSITE" id="PS00973">
    <property type="entry name" value="USP_2"/>
    <property type="match status" value="1"/>
</dbReference>
<dbReference type="PANTHER" id="PTHR24006">
    <property type="entry name" value="UBIQUITIN CARBOXYL-TERMINAL HYDROLASE"/>
    <property type="match status" value="1"/>
</dbReference>
<evidence type="ECO:0000256" key="5">
    <source>
        <dbReference type="ARBA" id="ARBA00022670"/>
    </source>
</evidence>
<evidence type="ECO:0000313" key="13">
    <source>
        <dbReference type="Proteomes" id="UP001159428"/>
    </source>
</evidence>
<evidence type="ECO:0000256" key="8">
    <source>
        <dbReference type="ARBA" id="ARBA00022807"/>
    </source>
</evidence>
<dbReference type="GO" id="GO:0006508">
    <property type="term" value="P:proteolysis"/>
    <property type="evidence" value="ECO:0007669"/>
    <property type="project" value="UniProtKB-KW"/>
</dbReference>
<dbReference type="Pfam" id="PF00443">
    <property type="entry name" value="UCH"/>
    <property type="match status" value="1"/>
</dbReference>
<feature type="region of interest" description="Disordered" evidence="10">
    <location>
        <begin position="131"/>
        <end position="158"/>
    </location>
</feature>
<dbReference type="GO" id="GO:0016579">
    <property type="term" value="P:protein deubiquitination"/>
    <property type="evidence" value="ECO:0007669"/>
    <property type="project" value="InterPro"/>
</dbReference>
<comment type="similarity">
    <text evidence="3">Belongs to the peptidase C19 family.</text>
</comment>
<dbReference type="InterPro" id="IPR035927">
    <property type="entry name" value="DUSP-like_sf"/>
</dbReference>
<feature type="region of interest" description="Disordered" evidence="10">
    <location>
        <begin position="672"/>
        <end position="724"/>
    </location>
</feature>
<dbReference type="InterPro" id="IPR018200">
    <property type="entry name" value="USP_CS"/>
</dbReference>
<dbReference type="SUPFAM" id="SSF54001">
    <property type="entry name" value="Cysteine proteinases"/>
    <property type="match status" value="1"/>
</dbReference>
<dbReference type="EC" id="3.4.19.12" evidence="4"/>
<accession>A0AAU9XU08</accession>
<reference evidence="12 13" key="1">
    <citation type="submission" date="2022-05" db="EMBL/GenBank/DDBJ databases">
        <authorList>
            <consortium name="Genoscope - CEA"/>
            <person name="William W."/>
        </authorList>
    </citation>
    <scope>NUCLEOTIDE SEQUENCE [LARGE SCALE GENOMIC DNA]</scope>
</reference>
<dbReference type="CDD" id="cd02668">
    <property type="entry name" value="Peptidase_C19L"/>
    <property type="match status" value="1"/>
</dbReference>
<evidence type="ECO:0000256" key="4">
    <source>
        <dbReference type="ARBA" id="ARBA00012759"/>
    </source>
</evidence>
<proteinExistence type="inferred from homology"/>
<evidence type="ECO:0000256" key="2">
    <source>
        <dbReference type="ARBA" id="ARBA00004123"/>
    </source>
</evidence>
<dbReference type="SUPFAM" id="SSF143791">
    <property type="entry name" value="DUSP-like"/>
    <property type="match status" value="2"/>
</dbReference>
<dbReference type="InterPro" id="IPR001394">
    <property type="entry name" value="Peptidase_C19_UCH"/>
</dbReference>
<evidence type="ECO:0000313" key="12">
    <source>
        <dbReference type="EMBL" id="CAH3155907.1"/>
    </source>
</evidence>
<dbReference type="InterPro" id="IPR033841">
    <property type="entry name" value="Pep_USP48"/>
</dbReference>
<evidence type="ECO:0000256" key="6">
    <source>
        <dbReference type="ARBA" id="ARBA00022786"/>
    </source>
</evidence>
<evidence type="ECO:0000256" key="3">
    <source>
        <dbReference type="ARBA" id="ARBA00009085"/>
    </source>
</evidence>
<name>A0AAU9XU08_9CNID</name>
<evidence type="ECO:0000256" key="7">
    <source>
        <dbReference type="ARBA" id="ARBA00022801"/>
    </source>
</evidence>
<keyword evidence="7" id="KW-0378">Hydrolase</keyword>
<comment type="subcellular location">
    <subcellularLocation>
        <location evidence="2">Nucleus</location>
    </subcellularLocation>
</comment>
<dbReference type="InterPro" id="IPR038765">
    <property type="entry name" value="Papain-like_cys_pep_sf"/>
</dbReference>
<feature type="compositionally biased region" description="Acidic residues" evidence="10">
    <location>
        <begin position="708"/>
        <end position="724"/>
    </location>
</feature>
<dbReference type="InterPro" id="IPR028889">
    <property type="entry name" value="USP"/>
</dbReference>
<comment type="caution">
    <text evidence="12">The sequence shown here is derived from an EMBL/GenBank/DDBJ whole genome shotgun (WGS) entry which is preliminary data.</text>
</comment>
<dbReference type="GO" id="GO:0005829">
    <property type="term" value="C:cytosol"/>
    <property type="evidence" value="ECO:0007669"/>
    <property type="project" value="TreeGrafter"/>
</dbReference>
<dbReference type="GO" id="GO:0005634">
    <property type="term" value="C:nucleus"/>
    <property type="evidence" value="ECO:0007669"/>
    <property type="project" value="UniProtKB-SubCell"/>
</dbReference>
<evidence type="ECO:0000256" key="10">
    <source>
        <dbReference type="SAM" id="MobiDB-lite"/>
    </source>
</evidence>
<dbReference type="EMBL" id="CALNXJ010000059">
    <property type="protein sequence ID" value="CAH3155907.1"/>
    <property type="molecule type" value="Genomic_DNA"/>
</dbReference>
<dbReference type="InterPro" id="IPR050164">
    <property type="entry name" value="Peptidase_C19"/>
</dbReference>
<keyword evidence="9" id="KW-0539">Nucleus</keyword>
<dbReference type="Proteomes" id="UP001159428">
    <property type="component" value="Unassembled WGS sequence"/>
</dbReference>
<keyword evidence="8" id="KW-0788">Thiol protease</keyword>
<keyword evidence="6" id="KW-0833">Ubl conjugation pathway</keyword>
<keyword evidence="5" id="KW-0645">Protease</keyword>
<comment type="catalytic activity">
    <reaction evidence="1">
        <text>Thiol-dependent hydrolysis of ester, thioester, amide, peptide and isopeptide bonds formed by the C-terminal Gly of ubiquitin (a 76-residue protein attached to proteins as an intracellular targeting signal).</text>
        <dbReference type="EC" id="3.4.19.12"/>
    </reaction>
</comment>
<feature type="domain" description="USP" evidence="11">
    <location>
        <begin position="96"/>
        <end position="465"/>
    </location>
</feature>
<gene>
    <name evidence="12" type="ORF">PMEA_00028245</name>
</gene>
<dbReference type="PANTHER" id="PTHR24006:SF722">
    <property type="entry name" value="UBIQUITIN CARBOXYL-TERMINAL HYDROLASE 48"/>
    <property type="match status" value="1"/>
</dbReference>
<keyword evidence="13" id="KW-1185">Reference proteome</keyword>
<evidence type="ECO:0000256" key="9">
    <source>
        <dbReference type="ARBA" id="ARBA00023242"/>
    </source>
</evidence>
<evidence type="ECO:0000256" key="1">
    <source>
        <dbReference type="ARBA" id="ARBA00000707"/>
    </source>
</evidence>
<sequence length="921" mass="105857">MARRTTNRKQQGTVLKQAWEWADYTEPENVINDNVESAYRINTAACSPGNCRRNCKANPNCFNCLGERFWLSEIKDSYWLNCEDPENERRPENAFVGLKNLGATCYVNTFLQVWFHNPVFRSAMYKYISPTSGRPEQEHHSSENGGSLDKPLNVPTTPSKVSAVEQVPLLPSTTILNSDEAPTTVCGHLQLLFAQLQYSFRRYIDPSPFVDSLGLDTAQQQDAQEFSKLFTSLLEETFSKQAEPEVQNIVQSQFGGEYFYVTECLRCGNKSKRLSRFYELDLNIQGHSSLNQCIKEFLKEEKLDGDNQYYCTQCNSKQNAARYIELHSLPPVLNLQLLRFVFDRKTGYKKKLNSFIQFPDNLDMTEHVKSGGSGIGSNHEYELSAVLMHFGVSAYSGHYVAHIRDKKSGSWYKFNDEDIVKMQGKLKLSQDEDSTDTSPKPAKRPKCAQGFHVSKNAYTLVYSLKGHKGVGSEDDDVEVPPHVLELVAMDNSLFEHWVTQVKTFRQKLIAKGQESQAEIRRLYLEIPVSSEKDYEWISTKWLKDWMNEKTVTPPVDNSSLLCSHGKLDPNQALNAKRINIKAADEIFRNYGGLPRLQSDSMCIKCVQEQCRRIRFETRLSEDYKFVSDTLKSQQSNSANYFWVGRRSLLRWKVLANYQEEARQSLMDSCRVTANHETEDEDEDKARQHESNDMTMTEEGGKPQTLDGDLQDPGEQEEEDEGNSEFNEDLLCEHGGLSSDESCRRLVPDEVWQRLRYYFPSASEFPAAHSACRACQADDEEERQKNELHKLLASEQRTVLSQLYLDRNRPSFDNGDPFVACAVSKDFIDRWRQFLRYPIRNVPPERITNALLLCPHEKFHFNPGCEDDVDGASEMLHYVWQQEWNMLTRSYPYDHVITVTKTVTEDDVRELVTTPGKSLILL</sequence>
<dbReference type="AlphaFoldDB" id="A0AAU9XU08"/>
<evidence type="ECO:0000259" key="11">
    <source>
        <dbReference type="PROSITE" id="PS50235"/>
    </source>
</evidence>